<dbReference type="HAMAP" id="MF_00500">
    <property type="entry name" value="Ribosomal_bS20"/>
    <property type="match status" value="1"/>
</dbReference>
<dbReference type="Proteomes" id="UP000054623">
    <property type="component" value="Unassembled WGS sequence"/>
</dbReference>
<name>A0A098B328_DESHA</name>
<accession>A0A098B328</accession>
<evidence type="ECO:0000313" key="9">
    <source>
        <dbReference type="EMBL" id="CDX03253.1"/>
    </source>
</evidence>
<keyword evidence="4 8" id="KW-0694">RNA-binding</keyword>
<evidence type="ECO:0000256" key="3">
    <source>
        <dbReference type="ARBA" id="ARBA00022730"/>
    </source>
</evidence>
<dbReference type="OrthoDB" id="9808392at2"/>
<dbReference type="SUPFAM" id="SSF46992">
    <property type="entry name" value="Ribosomal protein S20"/>
    <property type="match status" value="1"/>
</dbReference>
<reference evidence="10 11" key="2">
    <citation type="submission" date="2015-12" db="EMBL/GenBank/DDBJ databases">
        <title>Draft Genome Sequence of Desulfitobacterium hafniense Strain DH, a Sulfate-reducing Bacterium Isolated from Paddy Soils.</title>
        <authorList>
            <person name="Bao P."/>
            <person name="Zhang X."/>
            <person name="Li G."/>
        </authorList>
    </citation>
    <scope>NUCLEOTIDE SEQUENCE [LARGE SCALE GENOMIC DNA]</scope>
    <source>
        <strain evidence="10 11">DH</strain>
    </source>
</reference>
<evidence type="ECO:0000256" key="8">
    <source>
        <dbReference type="HAMAP-Rule" id="MF_00500"/>
    </source>
</evidence>
<dbReference type="SMR" id="A0A098B328"/>
<protein>
    <recommendedName>
        <fullName evidence="7 8">Small ribosomal subunit protein bS20</fullName>
    </recommendedName>
</protein>
<evidence type="ECO:0000256" key="4">
    <source>
        <dbReference type="ARBA" id="ARBA00022884"/>
    </source>
</evidence>
<evidence type="ECO:0000256" key="5">
    <source>
        <dbReference type="ARBA" id="ARBA00022980"/>
    </source>
</evidence>
<dbReference type="GO" id="GO:0003735">
    <property type="term" value="F:structural constituent of ribosome"/>
    <property type="evidence" value="ECO:0007669"/>
    <property type="project" value="InterPro"/>
</dbReference>
<dbReference type="OMA" id="KRCFSAC"/>
<dbReference type="GO" id="GO:0070181">
    <property type="term" value="F:small ribosomal subunit rRNA binding"/>
    <property type="evidence" value="ECO:0007669"/>
    <property type="project" value="TreeGrafter"/>
</dbReference>
<evidence type="ECO:0000313" key="11">
    <source>
        <dbReference type="Proteomes" id="UP000054623"/>
    </source>
</evidence>
<reference evidence="9" key="1">
    <citation type="submission" date="2014-07" db="EMBL/GenBank/DDBJ databases">
        <authorList>
            <person name="Hornung V.Bastian."/>
        </authorList>
    </citation>
    <scope>NUCLEOTIDE SEQUENCE</scope>
    <source>
        <strain evidence="9">PCE-S</strain>
    </source>
</reference>
<dbReference type="EMBL" id="LK996017">
    <property type="protein sequence ID" value="CDX03253.1"/>
    <property type="molecule type" value="Genomic_DNA"/>
</dbReference>
<organism evidence="9">
    <name type="scientific">Desulfitobacterium hafniense</name>
    <name type="common">Desulfitobacterium frappieri</name>
    <dbReference type="NCBI Taxonomy" id="49338"/>
    <lineage>
        <taxon>Bacteria</taxon>
        <taxon>Bacillati</taxon>
        <taxon>Bacillota</taxon>
        <taxon>Clostridia</taxon>
        <taxon>Eubacteriales</taxon>
        <taxon>Desulfitobacteriaceae</taxon>
        <taxon>Desulfitobacterium</taxon>
    </lineage>
</organism>
<sequence>MPNIKSAIKRVEIAKVRTIKNAAAKSTLRTTIRRFEESLSTDAETAKLALNKATRALDKASSKGLVHKNTAARKKSRLTKRYAKQFAQVG</sequence>
<dbReference type="RefSeq" id="WP_005816503.1">
    <property type="nucleotide sequence ID" value="NZ_CABKQQ010000060.1"/>
</dbReference>
<dbReference type="GO" id="GO:0005829">
    <property type="term" value="C:cytosol"/>
    <property type="evidence" value="ECO:0007669"/>
    <property type="project" value="TreeGrafter"/>
</dbReference>
<dbReference type="InterPro" id="IPR002583">
    <property type="entry name" value="Ribosomal_bS20"/>
</dbReference>
<keyword evidence="6 8" id="KW-0687">Ribonucleoprotein</keyword>
<evidence type="ECO:0000256" key="1">
    <source>
        <dbReference type="ARBA" id="ARBA00003134"/>
    </source>
</evidence>
<dbReference type="PANTHER" id="PTHR33398">
    <property type="entry name" value="30S RIBOSOMAL PROTEIN S20"/>
    <property type="match status" value="1"/>
</dbReference>
<comment type="similarity">
    <text evidence="2 8">Belongs to the bacterial ribosomal protein bS20 family.</text>
</comment>
<keyword evidence="3 8" id="KW-0699">rRNA-binding</keyword>
<dbReference type="EMBL" id="LOCK01000017">
    <property type="protein sequence ID" value="KTE92139.1"/>
    <property type="molecule type" value="Genomic_DNA"/>
</dbReference>
<comment type="function">
    <text evidence="1 8">Binds directly to 16S ribosomal RNA.</text>
</comment>
<proteinExistence type="inferred from homology"/>
<dbReference type="AlphaFoldDB" id="A0A098B328"/>
<dbReference type="GO" id="GO:0015935">
    <property type="term" value="C:small ribosomal subunit"/>
    <property type="evidence" value="ECO:0007669"/>
    <property type="project" value="TreeGrafter"/>
</dbReference>
<evidence type="ECO:0000313" key="10">
    <source>
        <dbReference type="EMBL" id="KTE92139.1"/>
    </source>
</evidence>
<evidence type="ECO:0000256" key="2">
    <source>
        <dbReference type="ARBA" id="ARBA00007634"/>
    </source>
</evidence>
<dbReference type="Pfam" id="PF01649">
    <property type="entry name" value="Ribosomal_S20p"/>
    <property type="match status" value="1"/>
</dbReference>
<evidence type="ECO:0000256" key="6">
    <source>
        <dbReference type="ARBA" id="ARBA00023274"/>
    </source>
</evidence>
<evidence type="ECO:0000256" key="7">
    <source>
        <dbReference type="ARBA" id="ARBA00035136"/>
    </source>
</evidence>
<dbReference type="PATRIC" id="fig|49338.4.peg.3620"/>
<dbReference type="FunFam" id="1.20.58.110:FF:000001">
    <property type="entry name" value="30S ribosomal protein S20"/>
    <property type="match status" value="1"/>
</dbReference>
<dbReference type="Gene3D" id="1.20.58.110">
    <property type="entry name" value="Ribosomal protein S20"/>
    <property type="match status" value="1"/>
</dbReference>
<dbReference type="GO" id="GO:0006412">
    <property type="term" value="P:translation"/>
    <property type="evidence" value="ECO:0007669"/>
    <property type="project" value="UniProtKB-UniRule"/>
</dbReference>
<dbReference type="NCBIfam" id="TIGR00029">
    <property type="entry name" value="S20"/>
    <property type="match status" value="1"/>
</dbReference>
<keyword evidence="5 8" id="KW-0689">Ribosomal protein</keyword>
<dbReference type="InterPro" id="IPR036510">
    <property type="entry name" value="Ribosomal_bS20_sf"/>
</dbReference>
<gene>
    <name evidence="8" type="primary">rpsT</name>
    <name evidence="10" type="ORF">AT727_04185</name>
    <name evidence="9" type="ORF">DPCES_3367</name>
</gene>
<dbReference type="PANTHER" id="PTHR33398:SF1">
    <property type="entry name" value="SMALL RIBOSOMAL SUBUNIT PROTEIN BS20C"/>
    <property type="match status" value="1"/>
</dbReference>